<feature type="binding site" description="axial binding residue" evidence="7">
    <location>
        <position position="93"/>
    </location>
    <ligand>
        <name>heme c</name>
        <dbReference type="ChEBI" id="CHEBI:61717"/>
    </ligand>
    <ligandPart>
        <name>Fe</name>
        <dbReference type="ChEBI" id="CHEBI:18248"/>
    </ligandPart>
</feature>
<evidence type="ECO:0000256" key="1">
    <source>
        <dbReference type="ARBA" id="ARBA00022448"/>
    </source>
</evidence>
<keyword evidence="8" id="KW-0472">Membrane</keyword>
<evidence type="ECO:0000256" key="3">
    <source>
        <dbReference type="ARBA" id="ARBA00022723"/>
    </source>
</evidence>
<accession>A0A926S097</accession>
<dbReference type="GO" id="GO:0016020">
    <property type="term" value="C:membrane"/>
    <property type="evidence" value="ECO:0007669"/>
    <property type="project" value="InterPro"/>
</dbReference>
<evidence type="ECO:0000313" key="10">
    <source>
        <dbReference type="EMBL" id="MBD1379804.1"/>
    </source>
</evidence>
<keyword evidence="8" id="KW-0812">Transmembrane</keyword>
<keyword evidence="11" id="KW-1185">Reference proteome</keyword>
<evidence type="ECO:0000256" key="8">
    <source>
        <dbReference type="SAM" id="Phobius"/>
    </source>
</evidence>
<keyword evidence="8" id="KW-1133">Transmembrane helix</keyword>
<keyword evidence="3 7" id="KW-0479">Metal-binding</keyword>
<dbReference type="GO" id="GO:0009055">
    <property type="term" value="F:electron transfer activity"/>
    <property type="evidence" value="ECO:0007669"/>
    <property type="project" value="InterPro"/>
</dbReference>
<name>A0A926S097_9BACI</name>
<proteinExistence type="predicted"/>
<dbReference type="SUPFAM" id="SSF46626">
    <property type="entry name" value="Cytochrome c"/>
    <property type="match status" value="1"/>
</dbReference>
<feature type="domain" description="Cytochrome c" evidence="9">
    <location>
        <begin position="34"/>
        <end position="114"/>
    </location>
</feature>
<dbReference type="EMBL" id="JACXAI010000005">
    <property type="protein sequence ID" value="MBD1379804.1"/>
    <property type="molecule type" value="Genomic_DNA"/>
</dbReference>
<feature type="binding site" description="covalent" evidence="6">
    <location>
        <position position="54"/>
    </location>
    <ligand>
        <name>heme c</name>
        <dbReference type="ChEBI" id="CHEBI:61717"/>
    </ligand>
</feature>
<dbReference type="PROSITE" id="PS51257">
    <property type="entry name" value="PROKAR_LIPOPROTEIN"/>
    <property type="match status" value="1"/>
</dbReference>
<evidence type="ECO:0000256" key="2">
    <source>
        <dbReference type="ARBA" id="ARBA00022617"/>
    </source>
</evidence>
<dbReference type="InterPro" id="IPR012218">
    <property type="entry name" value="Cyt_c_BACSU-c550-type"/>
</dbReference>
<keyword evidence="5 7" id="KW-0408">Iron</keyword>
<sequence length="114" mass="11961">MKKIWITSVINIVLAGCLVFLLFFYEGAQPSQPEDAGGGETAAGNPEEIVNSNCTSCHGNNLQGGSGPPLEKVGGKYGQNEIEEIINNGKGAMPAGVISQEEAAIVAEWLSQKK</sequence>
<feature type="transmembrane region" description="Helical" evidence="8">
    <location>
        <begin position="6"/>
        <end position="25"/>
    </location>
</feature>
<organism evidence="10 11">
    <name type="scientific">Metabacillus arenae</name>
    <dbReference type="NCBI Taxonomy" id="2771434"/>
    <lineage>
        <taxon>Bacteria</taxon>
        <taxon>Bacillati</taxon>
        <taxon>Bacillota</taxon>
        <taxon>Bacilli</taxon>
        <taxon>Bacillales</taxon>
        <taxon>Bacillaceae</taxon>
        <taxon>Metabacillus</taxon>
    </lineage>
</organism>
<comment type="caution">
    <text evidence="10">The sequence shown here is derived from an EMBL/GenBank/DDBJ whole genome shotgun (WGS) entry which is preliminary data.</text>
</comment>
<dbReference type="InterPro" id="IPR036909">
    <property type="entry name" value="Cyt_c-like_dom_sf"/>
</dbReference>
<protein>
    <submittedName>
        <fullName evidence="10">Cytochrome c</fullName>
    </submittedName>
</protein>
<evidence type="ECO:0000256" key="4">
    <source>
        <dbReference type="ARBA" id="ARBA00022982"/>
    </source>
</evidence>
<dbReference type="InterPro" id="IPR009056">
    <property type="entry name" value="Cyt_c-like_dom"/>
</dbReference>
<dbReference type="RefSeq" id="WP_191156764.1">
    <property type="nucleotide sequence ID" value="NZ_JACXAI010000005.1"/>
</dbReference>
<evidence type="ECO:0000256" key="6">
    <source>
        <dbReference type="PIRSR" id="PIRSR000025-1"/>
    </source>
</evidence>
<dbReference type="AlphaFoldDB" id="A0A926S097"/>
<reference evidence="10" key="1">
    <citation type="submission" date="2020-09" db="EMBL/GenBank/DDBJ databases">
        <title>A novel bacterium of genus Bacillus, isolated from South China Sea.</title>
        <authorList>
            <person name="Huang H."/>
            <person name="Mo K."/>
            <person name="Hu Y."/>
        </authorList>
    </citation>
    <scope>NUCLEOTIDE SEQUENCE</scope>
    <source>
        <strain evidence="10">IB182487</strain>
    </source>
</reference>
<dbReference type="GO" id="GO:0020037">
    <property type="term" value="F:heme binding"/>
    <property type="evidence" value="ECO:0007669"/>
    <property type="project" value="InterPro"/>
</dbReference>
<evidence type="ECO:0000256" key="5">
    <source>
        <dbReference type="ARBA" id="ARBA00023004"/>
    </source>
</evidence>
<keyword evidence="4" id="KW-0249">Electron transport</keyword>
<evidence type="ECO:0000259" key="9">
    <source>
        <dbReference type="PROSITE" id="PS51007"/>
    </source>
</evidence>
<feature type="binding site" description="axial binding residue" evidence="7">
    <location>
        <position position="58"/>
    </location>
    <ligand>
        <name>heme c</name>
        <dbReference type="ChEBI" id="CHEBI:61717"/>
    </ligand>
    <ligandPart>
        <name>Fe</name>
        <dbReference type="ChEBI" id="CHEBI:18248"/>
    </ligandPart>
</feature>
<dbReference type="GO" id="GO:0005506">
    <property type="term" value="F:iron ion binding"/>
    <property type="evidence" value="ECO:0007669"/>
    <property type="project" value="InterPro"/>
</dbReference>
<feature type="binding site" description="covalent" evidence="6">
    <location>
        <position position="57"/>
    </location>
    <ligand>
        <name>heme c</name>
        <dbReference type="ChEBI" id="CHEBI:61717"/>
    </ligand>
</feature>
<dbReference type="Gene3D" id="1.10.760.10">
    <property type="entry name" value="Cytochrome c-like domain"/>
    <property type="match status" value="1"/>
</dbReference>
<dbReference type="Proteomes" id="UP000626844">
    <property type="component" value="Unassembled WGS sequence"/>
</dbReference>
<gene>
    <name evidence="10" type="ORF">IC621_06125</name>
</gene>
<keyword evidence="1" id="KW-0813">Transport</keyword>
<keyword evidence="2 6" id="KW-0349">Heme</keyword>
<dbReference type="PIRSF" id="PIRSF000025">
    <property type="entry name" value="Cytc_Bsub_c550"/>
    <property type="match status" value="1"/>
</dbReference>
<comment type="PTM">
    <text evidence="6">Binds 1 heme c group covalently per subunit.</text>
</comment>
<dbReference type="PROSITE" id="PS51007">
    <property type="entry name" value="CYTC"/>
    <property type="match status" value="1"/>
</dbReference>
<dbReference type="PANTHER" id="PTHR37823">
    <property type="entry name" value="CYTOCHROME C-553-LIKE"/>
    <property type="match status" value="1"/>
</dbReference>
<dbReference type="Pfam" id="PF13442">
    <property type="entry name" value="Cytochrome_CBB3"/>
    <property type="match status" value="1"/>
</dbReference>
<evidence type="ECO:0000256" key="7">
    <source>
        <dbReference type="PIRSR" id="PIRSR000025-2"/>
    </source>
</evidence>
<evidence type="ECO:0000313" key="11">
    <source>
        <dbReference type="Proteomes" id="UP000626844"/>
    </source>
</evidence>
<dbReference type="PANTHER" id="PTHR37823:SF4">
    <property type="entry name" value="MENAQUINOL-CYTOCHROME C REDUCTASE CYTOCHROME B_C SUBUNIT"/>
    <property type="match status" value="1"/>
</dbReference>
<dbReference type="InterPro" id="IPR051811">
    <property type="entry name" value="Cytochrome_c550/c551-like"/>
</dbReference>